<gene>
    <name evidence="3" type="ORF">A2903_02825</name>
</gene>
<proteinExistence type="predicted"/>
<feature type="signal peptide" evidence="2">
    <location>
        <begin position="1"/>
        <end position="23"/>
    </location>
</feature>
<feature type="transmembrane region" description="Helical" evidence="1">
    <location>
        <begin position="270"/>
        <end position="287"/>
    </location>
</feature>
<feature type="chain" id="PRO_5009527364" description="Cohesin domain-containing protein" evidence="2">
    <location>
        <begin position="24"/>
        <end position="297"/>
    </location>
</feature>
<organism evidence="3 4">
    <name type="scientific">Candidatus Nomurabacteria bacterium RIFCSPLOWO2_01_FULL_33_17</name>
    <dbReference type="NCBI Taxonomy" id="1801764"/>
    <lineage>
        <taxon>Bacteria</taxon>
        <taxon>Candidatus Nomuraibacteriota</taxon>
    </lineage>
</organism>
<dbReference type="STRING" id="1801764.A2903_02825"/>
<evidence type="ECO:0000256" key="1">
    <source>
        <dbReference type="SAM" id="Phobius"/>
    </source>
</evidence>
<keyword evidence="1" id="KW-0472">Membrane</keyword>
<dbReference type="EMBL" id="MFUO01000031">
    <property type="protein sequence ID" value="OGI83283.1"/>
    <property type="molecule type" value="Genomic_DNA"/>
</dbReference>
<keyword evidence="1" id="KW-0812">Transmembrane</keyword>
<accession>A0A1F6WN32</accession>
<name>A0A1F6WN32_9BACT</name>
<protein>
    <recommendedName>
        <fullName evidence="5">Cohesin domain-containing protein</fullName>
    </recommendedName>
</protein>
<evidence type="ECO:0000313" key="3">
    <source>
        <dbReference type="EMBL" id="OGI83283.1"/>
    </source>
</evidence>
<evidence type="ECO:0000256" key="2">
    <source>
        <dbReference type="SAM" id="SignalP"/>
    </source>
</evidence>
<keyword evidence="2" id="KW-0732">Signal</keyword>
<sequence>MKKFLKITIFFTFFSIMPYFANASNLFFYANNNQFSRNEEFVVEVRLDTQNENINAIEGDIILLNGLNVKSINSGGSVINFWIENPSVTNQNTIHFAGLTPGGFNSNNNFLFKITLFSKTAGLKEINASGVRVLKNDGLGSAVVNTTIPISILINTKINNEIFNFFSFDDVIDDKELPESFNPKITKNPDIYNGQNVLIFTTQDKISGIDHYEVREGELGTYKNTESPYLLKNQDINQSIYIKAIDKVGNTRIEVLRPINVVQDVVKTNNYFFILLLLVIILLVIFFRKRISKFLKQ</sequence>
<reference evidence="3 4" key="1">
    <citation type="journal article" date="2016" name="Nat. Commun.">
        <title>Thousands of microbial genomes shed light on interconnected biogeochemical processes in an aquifer system.</title>
        <authorList>
            <person name="Anantharaman K."/>
            <person name="Brown C.T."/>
            <person name="Hug L.A."/>
            <person name="Sharon I."/>
            <person name="Castelle C.J."/>
            <person name="Probst A.J."/>
            <person name="Thomas B.C."/>
            <person name="Singh A."/>
            <person name="Wilkins M.J."/>
            <person name="Karaoz U."/>
            <person name="Brodie E.L."/>
            <person name="Williams K.H."/>
            <person name="Hubbard S.S."/>
            <person name="Banfield J.F."/>
        </authorList>
    </citation>
    <scope>NUCLEOTIDE SEQUENCE [LARGE SCALE GENOMIC DNA]</scope>
</reference>
<evidence type="ECO:0000313" key="4">
    <source>
        <dbReference type="Proteomes" id="UP000178184"/>
    </source>
</evidence>
<evidence type="ECO:0008006" key="5">
    <source>
        <dbReference type="Google" id="ProtNLM"/>
    </source>
</evidence>
<comment type="caution">
    <text evidence="3">The sequence shown here is derived from an EMBL/GenBank/DDBJ whole genome shotgun (WGS) entry which is preliminary data.</text>
</comment>
<dbReference type="Proteomes" id="UP000178184">
    <property type="component" value="Unassembled WGS sequence"/>
</dbReference>
<dbReference type="AlphaFoldDB" id="A0A1F6WN32"/>
<keyword evidence="1" id="KW-1133">Transmembrane helix</keyword>